<dbReference type="Proteomes" id="UP000198211">
    <property type="component" value="Unassembled WGS sequence"/>
</dbReference>
<sequence>MDIHGQAEFSVLADPIVSISDNTKVLYNTFTAFEEDEMLFNYVLADGVAYVSRSVLNGSFNEPEVKCMDSNVLPPVNAIAASLSEAKPVAKIVAKNGTVIPCARENSFKTSVNGIEFGLCFSGASGFSMYGGDVDISVVYVDNHMAIEAPTLDENVRKECKKVVSSSAVTPIGKSLLTGEQIPVSEERESERLFDFLFGDSCSCRSTPRPCIFIHGLGVLDEKEENLDSYNEYWGDMTGHTPCCSSTKYAVLNTVNNSWTDDIQQEKVCRHILDVSETSNGTTVADTIIISHSMGGLMLAGAIANNRCSLDKSTTWVSAGSPMTGSMAAEYFEASCNDNTNFLMEKFVETTGFCPPDDGIKSLAYQDSSFSSPDLNMAYIAAQKAYRDNVYALMCSNSFSGILSSYQYGFWIMGSLIPHESWRNDGMVEFHSCAGGFPESKFSDDFRDRFYVSKLNHYDVSFKAGDAVLDKAKMPVKWFECLL</sequence>
<dbReference type="EMBL" id="NBNE01009997">
    <property type="protein sequence ID" value="OWY97857.1"/>
    <property type="molecule type" value="Genomic_DNA"/>
</dbReference>
<protein>
    <submittedName>
        <fullName evidence="1">Uncharacterized protein</fullName>
    </submittedName>
</protein>
<organism evidence="1 2">
    <name type="scientific">Phytophthora megakarya</name>
    <dbReference type="NCBI Taxonomy" id="4795"/>
    <lineage>
        <taxon>Eukaryota</taxon>
        <taxon>Sar</taxon>
        <taxon>Stramenopiles</taxon>
        <taxon>Oomycota</taxon>
        <taxon>Peronosporomycetes</taxon>
        <taxon>Peronosporales</taxon>
        <taxon>Peronosporaceae</taxon>
        <taxon>Phytophthora</taxon>
    </lineage>
</organism>
<dbReference type="SUPFAM" id="SSF53474">
    <property type="entry name" value="alpha/beta-Hydrolases"/>
    <property type="match status" value="1"/>
</dbReference>
<dbReference type="PANTHER" id="PTHR22538:SF1">
    <property type="entry name" value="VWFD DOMAIN-CONTAINING PROTEIN"/>
    <property type="match status" value="1"/>
</dbReference>
<gene>
    <name evidence="1" type="ORF">PHMEG_00031508</name>
</gene>
<proteinExistence type="predicted"/>
<keyword evidence="2" id="KW-1185">Reference proteome</keyword>
<reference evidence="2" key="1">
    <citation type="submission" date="2017-03" db="EMBL/GenBank/DDBJ databases">
        <title>Phytopthora megakarya and P. palmivora, two closely related causual agents of cacao black pod achieved similar genome size and gene model numbers by different mechanisms.</title>
        <authorList>
            <person name="Ali S."/>
            <person name="Shao J."/>
            <person name="Larry D.J."/>
            <person name="Kronmiller B."/>
            <person name="Shen D."/>
            <person name="Strem M.D."/>
            <person name="Melnick R.L."/>
            <person name="Guiltinan M.J."/>
            <person name="Tyler B.M."/>
            <person name="Meinhardt L.W."/>
            <person name="Bailey B.A."/>
        </authorList>
    </citation>
    <scope>NUCLEOTIDE SEQUENCE [LARGE SCALE GENOMIC DNA]</scope>
    <source>
        <strain evidence="2">zdho120</strain>
    </source>
</reference>
<name>A0A225UYP0_9STRA</name>
<dbReference type="Gene3D" id="3.40.50.1820">
    <property type="entry name" value="alpha/beta hydrolase"/>
    <property type="match status" value="1"/>
</dbReference>
<dbReference type="AlphaFoldDB" id="A0A225UYP0"/>
<dbReference type="OrthoDB" id="95392at2759"/>
<comment type="caution">
    <text evidence="1">The sequence shown here is derived from an EMBL/GenBank/DDBJ whole genome shotgun (WGS) entry which is preliminary data.</text>
</comment>
<dbReference type="InterPro" id="IPR029058">
    <property type="entry name" value="AB_hydrolase_fold"/>
</dbReference>
<dbReference type="PANTHER" id="PTHR22538">
    <property type="entry name" value="CILIA- AND FLAGELLA-ASSOCIATED PROTEIN 74"/>
    <property type="match status" value="1"/>
</dbReference>
<evidence type="ECO:0000313" key="1">
    <source>
        <dbReference type="EMBL" id="OWY97857.1"/>
    </source>
</evidence>
<evidence type="ECO:0000313" key="2">
    <source>
        <dbReference type="Proteomes" id="UP000198211"/>
    </source>
</evidence>
<accession>A0A225UYP0</accession>